<name>A0A7S4NBI7_9STRA</name>
<dbReference type="AlphaFoldDB" id="A0A7S4NBI7"/>
<accession>A0A7S4NBI7</accession>
<evidence type="ECO:0000313" key="2">
    <source>
        <dbReference type="EMBL" id="CAE2277348.1"/>
    </source>
</evidence>
<evidence type="ECO:0000256" key="1">
    <source>
        <dbReference type="SAM" id="MobiDB-lite"/>
    </source>
</evidence>
<feature type="region of interest" description="Disordered" evidence="1">
    <location>
        <begin position="49"/>
        <end position="111"/>
    </location>
</feature>
<reference evidence="2" key="1">
    <citation type="submission" date="2021-01" db="EMBL/GenBank/DDBJ databases">
        <authorList>
            <person name="Corre E."/>
            <person name="Pelletier E."/>
            <person name="Niang G."/>
            <person name="Scheremetjew M."/>
            <person name="Finn R."/>
            <person name="Kale V."/>
            <person name="Holt S."/>
            <person name="Cochrane G."/>
            <person name="Meng A."/>
            <person name="Brown T."/>
            <person name="Cohen L."/>
        </authorList>
    </citation>
    <scope>NUCLEOTIDE SEQUENCE</scope>
    <source>
        <strain evidence="2">Isolate 1302-5</strain>
    </source>
</reference>
<organism evidence="2">
    <name type="scientific">Odontella aurita</name>
    <dbReference type="NCBI Taxonomy" id="265563"/>
    <lineage>
        <taxon>Eukaryota</taxon>
        <taxon>Sar</taxon>
        <taxon>Stramenopiles</taxon>
        <taxon>Ochrophyta</taxon>
        <taxon>Bacillariophyta</taxon>
        <taxon>Mediophyceae</taxon>
        <taxon>Biddulphiophycidae</taxon>
        <taxon>Eupodiscales</taxon>
        <taxon>Odontellaceae</taxon>
        <taxon>Odontella</taxon>
    </lineage>
</organism>
<feature type="compositionally biased region" description="Basic and acidic residues" evidence="1">
    <location>
        <begin position="73"/>
        <end position="89"/>
    </location>
</feature>
<dbReference type="EMBL" id="HBKQ01051698">
    <property type="protein sequence ID" value="CAE2277348.1"/>
    <property type="molecule type" value="Transcribed_RNA"/>
</dbReference>
<gene>
    <name evidence="2" type="ORF">OAUR00152_LOCUS35657</name>
</gene>
<proteinExistence type="predicted"/>
<protein>
    <submittedName>
        <fullName evidence="2">Uncharacterized protein</fullName>
    </submittedName>
</protein>
<sequence length="111" mass="12234">MPTSFVSPPSASNAPLPQFAKGIHEQRQGNKFCDESGNDVAQRLRIVTRGRGRRRKGQTTATPTGVRCGAKAGEGDHTNKTREQRMEEKRKHKVSLTDSGERSLCGEIGYH</sequence>